<evidence type="ECO:0000256" key="3">
    <source>
        <dbReference type="ARBA" id="ARBA00022630"/>
    </source>
</evidence>
<dbReference type="Pfam" id="PF05199">
    <property type="entry name" value="GMC_oxred_C"/>
    <property type="match status" value="1"/>
</dbReference>
<feature type="binding site" evidence="6">
    <location>
        <position position="84"/>
    </location>
    <ligand>
        <name>FAD</name>
        <dbReference type="ChEBI" id="CHEBI:57692"/>
    </ligand>
</feature>
<name>A0A3Q9EWX3_9ACTN</name>
<gene>
    <name evidence="10" type="ORF">EJ357_35280</name>
</gene>
<dbReference type="PANTHER" id="PTHR11552:SF147">
    <property type="entry name" value="CHOLINE DEHYDROGENASE, MITOCHONDRIAL"/>
    <property type="match status" value="1"/>
</dbReference>
<evidence type="ECO:0000313" key="11">
    <source>
        <dbReference type="Proteomes" id="UP000280298"/>
    </source>
</evidence>
<dbReference type="PROSITE" id="PS00624">
    <property type="entry name" value="GMC_OXRED_2"/>
    <property type="match status" value="1"/>
</dbReference>
<keyword evidence="3 7" id="KW-0285">Flavoprotein</keyword>
<dbReference type="PANTHER" id="PTHR11552">
    <property type="entry name" value="GLUCOSE-METHANOL-CHOLINE GMC OXIDOREDUCTASE"/>
    <property type="match status" value="1"/>
</dbReference>
<evidence type="ECO:0000256" key="5">
    <source>
        <dbReference type="PIRSR" id="PIRSR000137-1"/>
    </source>
</evidence>
<evidence type="ECO:0000256" key="1">
    <source>
        <dbReference type="ARBA" id="ARBA00001974"/>
    </source>
</evidence>
<dbReference type="Gene3D" id="3.30.560.10">
    <property type="entry name" value="Glucose Oxidase, domain 3"/>
    <property type="match status" value="1"/>
</dbReference>
<evidence type="ECO:0000256" key="2">
    <source>
        <dbReference type="ARBA" id="ARBA00010790"/>
    </source>
</evidence>
<evidence type="ECO:0000256" key="4">
    <source>
        <dbReference type="ARBA" id="ARBA00022827"/>
    </source>
</evidence>
<reference evidence="10 11" key="1">
    <citation type="journal article" date="2019" name="Int. J. Syst. Evol. Microbiol.">
        <title>Streptomyces cyaneochromogenes sp. nov., a blue pigment-producing actinomycete from manganese-contaminated soil.</title>
        <authorList>
            <person name="Tang X."/>
            <person name="Zhao J."/>
            <person name="Li K."/>
            <person name="Chen Z."/>
            <person name="Sun Y."/>
            <person name="Gao J."/>
        </authorList>
    </citation>
    <scope>NUCLEOTIDE SEQUENCE [LARGE SCALE GENOMIC DNA]</scope>
    <source>
        <strain evidence="10 11">MK-45</strain>
    </source>
</reference>
<dbReference type="InterPro" id="IPR036188">
    <property type="entry name" value="FAD/NAD-bd_sf"/>
</dbReference>
<evidence type="ECO:0000313" key="10">
    <source>
        <dbReference type="EMBL" id="AZQ38071.1"/>
    </source>
</evidence>
<dbReference type="InterPro" id="IPR012132">
    <property type="entry name" value="GMC_OxRdtase"/>
</dbReference>
<dbReference type="SUPFAM" id="SSF54373">
    <property type="entry name" value="FAD-linked reductases, C-terminal domain"/>
    <property type="match status" value="1"/>
</dbReference>
<dbReference type="EMBL" id="CP034539">
    <property type="protein sequence ID" value="AZQ38071.1"/>
    <property type="molecule type" value="Genomic_DNA"/>
</dbReference>
<dbReference type="InterPro" id="IPR007867">
    <property type="entry name" value="GMC_OxRtase_C"/>
</dbReference>
<keyword evidence="4 6" id="KW-0274">FAD</keyword>
<evidence type="ECO:0000256" key="7">
    <source>
        <dbReference type="RuleBase" id="RU003968"/>
    </source>
</evidence>
<comment type="cofactor">
    <cofactor evidence="1 6">
        <name>FAD</name>
        <dbReference type="ChEBI" id="CHEBI:57692"/>
    </cofactor>
</comment>
<evidence type="ECO:0000256" key="6">
    <source>
        <dbReference type="PIRSR" id="PIRSR000137-2"/>
    </source>
</evidence>
<dbReference type="SUPFAM" id="SSF51905">
    <property type="entry name" value="FAD/NAD(P)-binding domain"/>
    <property type="match status" value="1"/>
</dbReference>
<accession>A0A3Q9EWX3</accession>
<sequence>MEDELFDYVIVGAGSAGSVLAARLTEDPAVRVALIEAGGPDTDPAIRVPSASLALLGTELDWGYETVPQPGIDGRSVGWPRGKVLGGSSSLNFQMWIPGCADDYDAWGRAAGPTWSWDTVRPYLRKAEHWAGDPAEGTSYGDDGPLWISPPRDPDPTTAHFLRACAELGLGPVPGGLGGPHLGGSALTPLNQRRGTRWSSADGYLRPALERDNLTLFTGQQARRVVLEDGRARGVELATARLMARREVILSAGAIGSPHLLMLSGIGDERELSAAGVEPRVHLPAVGRNLHDHATLDVIRHAVDPVRLADAETARAKQQFEQDRTGPLTSNIAEAVGFLRSDGRPGPPDLEVIWAPIAFQGDSLADGLTVGVVLLQPESRGTVTLKDPDPATPPLIDPRYLSAGADLERLAAGARFAERLFTTDALRPLVAGAMAPWADGMSDDALHQHVREHTSTLFHPVGTCRMGLPDDDTAVVDPELRVRGVPGLRVVDASVIPRIIRGHTHAPAVMLAERAAALIHGEPR</sequence>
<dbReference type="PIRSF" id="PIRSF000137">
    <property type="entry name" value="Alcohol_oxidase"/>
    <property type="match status" value="1"/>
</dbReference>
<dbReference type="OrthoDB" id="9785276at2"/>
<feature type="domain" description="Glucose-methanol-choline oxidoreductase N-terminal" evidence="8">
    <location>
        <begin position="82"/>
        <end position="105"/>
    </location>
</feature>
<dbReference type="RefSeq" id="WP_126395730.1">
    <property type="nucleotide sequence ID" value="NZ_CP034539.1"/>
</dbReference>
<evidence type="ECO:0000259" key="8">
    <source>
        <dbReference type="PROSITE" id="PS00623"/>
    </source>
</evidence>
<evidence type="ECO:0000259" key="9">
    <source>
        <dbReference type="PROSITE" id="PS00624"/>
    </source>
</evidence>
<dbReference type="KEGG" id="scya:EJ357_35280"/>
<organism evidence="10 11">
    <name type="scientific">Streptomyces cyaneochromogenes</name>
    <dbReference type="NCBI Taxonomy" id="2496836"/>
    <lineage>
        <taxon>Bacteria</taxon>
        <taxon>Bacillati</taxon>
        <taxon>Actinomycetota</taxon>
        <taxon>Actinomycetes</taxon>
        <taxon>Kitasatosporales</taxon>
        <taxon>Streptomycetaceae</taxon>
        <taxon>Streptomyces</taxon>
    </lineage>
</organism>
<comment type="similarity">
    <text evidence="2 7">Belongs to the GMC oxidoreductase family.</text>
</comment>
<dbReference type="AlphaFoldDB" id="A0A3Q9EWX3"/>
<dbReference type="Gene3D" id="3.50.50.60">
    <property type="entry name" value="FAD/NAD(P)-binding domain"/>
    <property type="match status" value="1"/>
</dbReference>
<dbReference type="GO" id="GO:0016614">
    <property type="term" value="F:oxidoreductase activity, acting on CH-OH group of donors"/>
    <property type="evidence" value="ECO:0007669"/>
    <property type="project" value="InterPro"/>
</dbReference>
<dbReference type="GO" id="GO:0050660">
    <property type="term" value="F:flavin adenine dinucleotide binding"/>
    <property type="evidence" value="ECO:0007669"/>
    <property type="project" value="InterPro"/>
</dbReference>
<dbReference type="Pfam" id="PF00732">
    <property type="entry name" value="GMC_oxred_N"/>
    <property type="match status" value="1"/>
</dbReference>
<feature type="active site" description="Proton acceptor" evidence="5">
    <location>
        <position position="503"/>
    </location>
</feature>
<dbReference type="Proteomes" id="UP000280298">
    <property type="component" value="Chromosome"/>
</dbReference>
<dbReference type="PROSITE" id="PS00623">
    <property type="entry name" value="GMC_OXRED_1"/>
    <property type="match status" value="1"/>
</dbReference>
<feature type="domain" description="Glucose-methanol-choline oxidoreductase N-terminal" evidence="9">
    <location>
        <begin position="253"/>
        <end position="267"/>
    </location>
</feature>
<proteinExistence type="inferred from homology"/>
<protein>
    <submittedName>
        <fullName evidence="10">Choline dehydrogenase</fullName>
    </submittedName>
</protein>
<feature type="active site" description="Proton donor" evidence="5">
    <location>
        <position position="459"/>
    </location>
</feature>
<keyword evidence="11" id="KW-1185">Reference proteome</keyword>
<dbReference type="InterPro" id="IPR000172">
    <property type="entry name" value="GMC_OxRdtase_N"/>
</dbReference>